<comment type="caution">
    <text evidence="2">The sequence shown here is derived from an EMBL/GenBank/DDBJ whole genome shotgun (WGS) entry which is preliminary data.</text>
</comment>
<name>A0A816RDB1_9BILA</name>
<sequence>MEDNNNLQLKNSNSAINIDSTLRAGSSLTIEDTNKRNREYEALNNLIKDSEKEREKEEQLQSENDTNEDSFDSFILQKFVPFSGKQNITQCLDETENKFRRYRIGRNLRFEAISLLVEGEAKRKYIKHRKEIQTMTTLTF</sequence>
<dbReference type="EMBL" id="CAJNRE010008064">
    <property type="protein sequence ID" value="CAF2070587.1"/>
    <property type="molecule type" value="Genomic_DNA"/>
</dbReference>
<dbReference type="EMBL" id="CAJOBI010000385">
    <property type="protein sequence ID" value="CAF3819110.1"/>
    <property type="molecule type" value="Genomic_DNA"/>
</dbReference>
<organism evidence="2 4">
    <name type="scientific">Rotaria magnacalcarata</name>
    <dbReference type="NCBI Taxonomy" id="392030"/>
    <lineage>
        <taxon>Eukaryota</taxon>
        <taxon>Metazoa</taxon>
        <taxon>Spiralia</taxon>
        <taxon>Gnathifera</taxon>
        <taxon>Rotifera</taxon>
        <taxon>Eurotatoria</taxon>
        <taxon>Bdelloidea</taxon>
        <taxon>Philodinida</taxon>
        <taxon>Philodinidae</taxon>
        <taxon>Rotaria</taxon>
    </lineage>
</organism>
<dbReference type="Proteomes" id="UP000663824">
    <property type="component" value="Unassembled WGS sequence"/>
</dbReference>
<feature type="compositionally biased region" description="Basic and acidic residues" evidence="1">
    <location>
        <begin position="48"/>
        <end position="59"/>
    </location>
</feature>
<evidence type="ECO:0000313" key="4">
    <source>
        <dbReference type="Proteomes" id="UP000663824"/>
    </source>
</evidence>
<proteinExistence type="predicted"/>
<protein>
    <submittedName>
        <fullName evidence="2">Uncharacterized protein</fullName>
    </submittedName>
</protein>
<feature type="region of interest" description="Disordered" evidence="1">
    <location>
        <begin position="45"/>
        <end position="69"/>
    </location>
</feature>
<evidence type="ECO:0000313" key="3">
    <source>
        <dbReference type="EMBL" id="CAF3819110.1"/>
    </source>
</evidence>
<evidence type="ECO:0000313" key="2">
    <source>
        <dbReference type="EMBL" id="CAF2070587.1"/>
    </source>
</evidence>
<gene>
    <name evidence="2" type="ORF">MBJ925_LOCUS16656</name>
    <name evidence="3" type="ORF">SMN809_LOCUS2179</name>
</gene>
<dbReference type="Proteomes" id="UP000676336">
    <property type="component" value="Unassembled WGS sequence"/>
</dbReference>
<accession>A0A816RDB1</accession>
<dbReference type="AlphaFoldDB" id="A0A816RDB1"/>
<reference evidence="2" key="1">
    <citation type="submission" date="2021-02" db="EMBL/GenBank/DDBJ databases">
        <authorList>
            <person name="Nowell W R."/>
        </authorList>
    </citation>
    <scope>NUCLEOTIDE SEQUENCE</scope>
</reference>
<evidence type="ECO:0000256" key="1">
    <source>
        <dbReference type="SAM" id="MobiDB-lite"/>
    </source>
</evidence>